<feature type="domain" description="DUF3456" evidence="3">
    <location>
        <begin position="421"/>
        <end position="556"/>
    </location>
</feature>
<dbReference type="Proteomes" id="UP000494206">
    <property type="component" value="Unassembled WGS sequence"/>
</dbReference>
<dbReference type="Pfam" id="PF11938">
    <property type="entry name" value="DUF3456"/>
    <property type="match status" value="1"/>
</dbReference>
<sequence>MMFNDIFSQLSEDDSDDLTFANEIPINSKEEIVETSPSCSSVRFMMNPVRIGIEQPPPNLRPNPIAYPVKCFKRDTSNCKIWRASRPRNRVKKIMHSDNVNVISLGKEVAHGVKTRVMTYARSTDRSLIKAAENSHSLIDMNALVNSLDCPGYSIGYGYAILGNCLMWDLLKNEMQNVNQTMSRCQSQSFILPEHLSAIELCLSNLDDDHSQYYTPEIEPFISVCLRTTFESLEFKDDMKLLNKAKLFLKTYFKKACRPRFLIWRYTLRRTKTTHKKTIEDLPPEILQTILKFFIDLSGLGRFEKPFAEVDKNHDFYYTLGDTDEIRCLTYVRVREMRDSLVQFFKEAIIDVLNEIREMPFCPKLGIIRHLQRSAEKENMVTWKTYEKLIRNEIEDPRPENVHARVAFEYANFFVNLLKQKTCSLLIAQFEHKIAGVDSKKKIHVGSFRVSPDGNQKGLKEIQYSRSETHLSEVLESVCDEAKNYKLVVNPNTGKAVFVHKDSTYLKGDESSRTRAKLQGACNDFVDSHEDEIMRFLKHEHPQPVFEFCHQQISVCTSVDLAPLPENEPKQEEAMTLDDIPDDEVDREL</sequence>
<dbReference type="AlphaFoldDB" id="A0A8S1EPL1"/>
<dbReference type="EMBL" id="CADEPM010000003">
    <property type="protein sequence ID" value="CAB3401410.1"/>
    <property type="molecule type" value="Genomic_DNA"/>
</dbReference>
<evidence type="ECO:0000256" key="2">
    <source>
        <dbReference type="SAM" id="MobiDB-lite"/>
    </source>
</evidence>
<proteinExistence type="inferred from homology"/>
<protein>
    <recommendedName>
        <fullName evidence="3">DUF3456 domain-containing protein</fullName>
    </recommendedName>
</protein>
<feature type="region of interest" description="Disordered" evidence="2">
    <location>
        <begin position="564"/>
        <end position="589"/>
    </location>
</feature>
<evidence type="ECO:0000259" key="3">
    <source>
        <dbReference type="Pfam" id="PF11938"/>
    </source>
</evidence>
<evidence type="ECO:0000313" key="4">
    <source>
        <dbReference type="EMBL" id="CAB3401410.1"/>
    </source>
</evidence>
<dbReference type="PANTHER" id="PTHR13341">
    <property type="entry name" value="MIR-INTERACTING SAPOSIN-LIKE PROTEIN"/>
    <property type="match status" value="1"/>
</dbReference>
<name>A0A8S1EPL1_9PELO</name>
<organism evidence="4 5">
    <name type="scientific">Caenorhabditis bovis</name>
    <dbReference type="NCBI Taxonomy" id="2654633"/>
    <lineage>
        <taxon>Eukaryota</taxon>
        <taxon>Metazoa</taxon>
        <taxon>Ecdysozoa</taxon>
        <taxon>Nematoda</taxon>
        <taxon>Chromadorea</taxon>
        <taxon>Rhabditida</taxon>
        <taxon>Rhabditina</taxon>
        <taxon>Rhabditomorpha</taxon>
        <taxon>Rhabditoidea</taxon>
        <taxon>Rhabditidae</taxon>
        <taxon>Peloderinae</taxon>
        <taxon>Caenorhabditis</taxon>
    </lineage>
</organism>
<comment type="similarity">
    <text evidence="1">Belongs to the canopy family.</text>
</comment>
<comment type="caution">
    <text evidence="4">The sequence shown here is derived from an EMBL/GenBank/DDBJ whole genome shotgun (WGS) entry which is preliminary data.</text>
</comment>
<evidence type="ECO:0000313" key="5">
    <source>
        <dbReference type="Proteomes" id="UP000494206"/>
    </source>
</evidence>
<accession>A0A8S1EPL1</accession>
<dbReference type="GO" id="GO:0005783">
    <property type="term" value="C:endoplasmic reticulum"/>
    <property type="evidence" value="ECO:0007669"/>
    <property type="project" value="TreeGrafter"/>
</dbReference>
<gene>
    <name evidence="4" type="ORF">CBOVIS_LOCUS4161</name>
</gene>
<dbReference type="PANTHER" id="PTHR13341:SF2">
    <property type="entry name" value="PROTEIN SEELE"/>
    <property type="match status" value="1"/>
</dbReference>
<reference evidence="4 5" key="1">
    <citation type="submission" date="2020-04" db="EMBL/GenBank/DDBJ databases">
        <authorList>
            <person name="Laetsch R D."/>
            <person name="Stevens L."/>
            <person name="Kumar S."/>
            <person name="Blaxter L. M."/>
        </authorList>
    </citation>
    <scope>NUCLEOTIDE SEQUENCE [LARGE SCALE GENOMIC DNA]</scope>
</reference>
<dbReference type="OrthoDB" id="192915at2759"/>
<keyword evidence="5" id="KW-1185">Reference proteome</keyword>
<evidence type="ECO:0000256" key="1">
    <source>
        <dbReference type="ARBA" id="ARBA00007285"/>
    </source>
</evidence>
<dbReference type="InterPro" id="IPR021852">
    <property type="entry name" value="DUF3456"/>
</dbReference>
<dbReference type="InterPro" id="IPR042415">
    <property type="entry name" value="CNPY"/>
</dbReference>
<feature type="compositionally biased region" description="Acidic residues" evidence="2">
    <location>
        <begin position="575"/>
        <end position="589"/>
    </location>
</feature>